<dbReference type="RefSeq" id="XP_038044804.1">
    <property type="nucleotide sequence ID" value="XM_038188876.1"/>
</dbReference>
<dbReference type="Pfam" id="PF13886">
    <property type="entry name" value="TM7S3_TM198"/>
    <property type="match status" value="1"/>
</dbReference>
<dbReference type="EnsemblMetazoa" id="XM_038188876.1">
    <property type="protein sequence ID" value="XP_038044804.1"/>
    <property type="gene ID" value="LOC119719429"/>
</dbReference>
<dbReference type="OrthoDB" id="115781at2759"/>
<dbReference type="CTD" id="130612"/>
<proteinExistence type="inferred from homology"/>
<keyword evidence="5 7" id="KW-0472">Membrane</keyword>
<feature type="transmembrane region" description="Helical" evidence="7">
    <location>
        <begin position="228"/>
        <end position="249"/>
    </location>
</feature>
<evidence type="ECO:0000259" key="8">
    <source>
        <dbReference type="Pfam" id="PF13886"/>
    </source>
</evidence>
<sequence length="376" mass="41544">MSMSAKGPQQSPSSLSLLLQTEFNTTVAPPMTLAPTTEAPPLPCDGIRYDYEVPIAVVCGMCFVFGIIFTFFGYRCFRAIMFLIGFILASVVIFLICLEESTLVIGVNIGISLGVGVVCGLATMLFKVFGLFVTGFHAGMLLSAAVLVILEQVYHPDIIWVPLGITFGVGTICGLATLKFQRHLVIIATGIIGGAVVATCADYYLELFRMVEYVYDRFRVQESHAPCWYSWLILGTWPVIALLGIVIQYRVTARGYDHRDGKKKMMKSHHVELHKIKKHQSRDGNEVRLQKYQNLYRVRRCNGDVVAVSYLQSIQNHLSPEMQRIASTTHLPPEPVIPPPIPPPPEMTTTLLSNASTTITTIGPVTHIDDAEIADV</sequence>
<feature type="transmembrane region" description="Helical" evidence="7">
    <location>
        <begin position="79"/>
        <end position="96"/>
    </location>
</feature>
<name>A0A913Z291_PATMI</name>
<dbReference type="RefSeq" id="XP_038044806.1">
    <property type="nucleotide sequence ID" value="XM_038188878.1"/>
</dbReference>
<comment type="subcellular location">
    <subcellularLocation>
        <location evidence="1">Membrane</location>
        <topology evidence="1">Multi-pass membrane protein</topology>
    </subcellularLocation>
</comment>
<evidence type="ECO:0000256" key="2">
    <source>
        <dbReference type="ARBA" id="ARBA00006244"/>
    </source>
</evidence>
<dbReference type="EnsemblMetazoa" id="XM_038188881.1">
    <property type="protein sequence ID" value="XP_038044809.1"/>
    <property type="gene ID" value="LOC119719429"/>
</dbReference>
<feature type="transmembrane region" description="Helical" evidence="7">
    <location>
        <begin position="185"/>
        <end position="205"/>
    </location>
</feature>
<dbReference type="RefSeq" id="XP_038044809.1">
    <property type="nucleotide sequence ID" value="XM_038188881.1"/>
</dbReference>
<keyword evidence="3 7" id="KW-0812">Transmembrane</keyword>
<reference evidence="9" key="1">
    <citation type="submission" date="2022-11" db="UniProtKB">
        <authorList>
            <consortium name="EnsemblMetazoa"/>
        </authorList>
    </citation>
    <scope>IDENTIFICATION</scope>
</reference>
<feature type="transmembrane region" description="Helical" evidence="7">
    <location>
        <begin position="53"/>
        <end position="72"/>
    </location>
</feature>
<keyword evidence="4 7" id="KW-1133">Transmembrane helix</keyword>
<keyword evidence="10" id="KW-1185">Reference proteome</keyword>
<dbReference type="GeneID" id="119719429"/>
<dbReference type="EnsemblMetazoa" id="XM_038188878.1">
    <property type="protein sequence ID" value="XP_038044806.1"/>
    <property type="gene ID" value="LOC119719429"/>
</dbReference>
<dbReference type="PANTHER" id="PTHR31247">
    <property type="entry name" value="TRANSMEMBRANE PROTEIN 198 FAMILY MEMBER"/>
    <property type="match status" value="1"/>
</dbReference>
<evidence type="ECO:0000256" key="5">
    <source>
        <dbReference type="ARBA" id="ARBA00023136"/>
    </source>
</evidence>
<evidence type="ECO:0000256" key="4">
    <source>
        <dbReference type="ARBA" id="ARBA00022989"/>
    </source>
</evidence>
<evidence type="ECO:0000313" key="10">
    <source>
        <dbReference type="Proteomes" id="UP000887568"/>
    </source>
</evidence>
<feature type="transmembrane region" description="Helical" evidence="7">
    <location>
        <begin position="129"/>
        <end position="153"/>
    </location>
</feature>
<feature type="transmembrane region" description="Helical" evidence="7">
    <location>
        <begin position="159"/>
        <end position="178"/>
    </location>
</feature>
<dbReference type="InterPro" id="IPR040236">
    <property type="entry name" value="TMEM198"/>
</dbReference>
<evidence type="ECO:0000313" key="9">
    <source>
        <dbReference type="EnsemblMetazoa" id="XP_038044805.1"/>
    </source>
</evidence>
<protein>
    <recommendedName>
        <fullName evidence="6">Transmembrane protein 198</fullName>
    </recommendedName>
</protein>
<dbReference type="AlphaFoldDB" id="A0A913Z291"/>
<dbReference type="OMA" id="DYEYGSQ"/>
<dbReference type="PANTHER" id="PTHR31247:SF5">
    <property type="entry name" value="DUF4203 DOMAIN-CONTAINING PROTEIN"/>
    <property type="match status" value="1"/>
</dbReference>
<dbReference type="InterPro" id="IPR025256">
    <property type="entry name" value="TM7S3/TM198-like_dom"/>
</dbReference>
<evidence type="ECO:0000256" key="6">
    <source>
        <dbReference type="ARBA" id="ARBA00049737"/>
    </source>
</evidence>
<dbReference type="EnsemblMetazoa" id="XM_038188879.1">
    <property type="protein sequence ID" value="XP_038044807.1"/>
    <property type="gene ID" value="LOC119719429"/>
</dbReference>
<dbReference type="Proteomes" id="UP000887568">
    <property type="component" value="Unplaced"/>
</dbReference>
<organism evidence="9 10">
    <name type="scientific">Patiria miniata</name>
    <name type="common">Bat star</name>
    <name type="synonym">Asterina miniata</name>
    <dbReference type="NCBI Taxonomy" id="46514"/>
    <lineage>
        <taxon>Eukaryota</taxon>
        <taxon>Metazoa</taxon>
        <taxon>Echinodermata</taxon>
        <taxon>Eleutherozoa</taxon>
        <taxon>Asterozoa</taxon>
        <taxon>Asteroidea</taxon>
        <taxon>Valvatacea</taxon>
        <taxon>Valvatida</taxon>
        <taxon>Asterinidae</taxon>
        <taxon>Patiria</taxon>
    </lineage>
</organism>
<feature type="domain" description="TM7S3/TM198-like" evidence="8">
    <location>
        <begin position="59"/>
        <end position="249"/>
    </location>
</feature>
<evidence type="ECO:0000256" key="3">
    <source>
        <dbReference type="ARBA" id="ARBA00022692"/>
    </source>
</evidence>
<dbReference type="GO" id="GO:0005886">
    <property type="term" value="C:plasma membrane"/>
    <property type="evidence" value="ECO:0007669"/>
    <property type="project" value="TreeGrafter"/>
</dbReference>
<feature type="transmembrane region" description="Helical" evidence="7">
    <location>
        <begin position="102"/>
        <end position="122"/>
    </location>
</feature>
<evidence type="ECO:0000256" key="7">
    <source>
        <dbReference type="SAM" id="Phobius"/>
    </source>
</evidence>
<dbReference type="EnsemblMetazoa" id="XM_038188877.1">
    <property type="protein sequence ID" value="XP_038044805.1"/>
    <property type="gene ID" value="LOC119719429"/>
</dbReference>
<evidence type="ECO:0000256" key="1">
    <source>
        <dbReference type="ARBA" id="ARBA00004141"/>
    </source>
</evidence>
<dbReference type="RefSeq" id="XP_038044807.1">
    <property type="nucleotide sequence ID" value="XM_038188879.1"/>
</dbReference>
<comment type="similarity">
    <text evidence="2">Belongs to the TMEM198 family.</text>
</comment>
<accession>A0A913Z291</accession>
<dbReference type="RefSeq" id="XP_038044805.1">
    <property type="nucleotide sequence ID" value="XM_038188877.1"/>
</dbReference>